<dbReference type="Proteomes" id="UP000029643">
    <property type="component" value="Unassembled WGS sequence"/>
</dbReference>
<evidence type="ECO:0000313" key="1">
    <source>
        <dbReference type="EMBL" id="GAL81829.1"/>
    </source>
</evidence>
<reference evidence="1" key="1">
    <citation type="journal article" date="2014" name="Genome Announc.">
        <title>Draft Genome Sequences of Marine Flavobacterium Algibacter lectus Strains SS8 and NR4.</title>
        <authorList>
            <person name="Takatani N."/>
            <person name="Nakanishi M."/>
            <person name="Meirelles P."/>
            <person name="Mino S."/>
            <person name="Suda W."/>
            <person name="Oshima K."/>
            <person name="Hattori M."/>
            <person name="Ohkuma M."/>
            <person name="Hosokawa M."/>
            <person name="Miyashita K."/>
            <person name="Thompson F.L."/>
            <person name="Niwa A."/>
            <person name="Sawabe T."/>
            <person name="Sawabe T."/>
        </authorList>
    </citation>
    <scope>NUCLEOTIDE SEQUENCE [LARGE SCALE GENOMIC DNA]</scope>
    <source>
        <strain evidence="1">JCM 19274</strain>
    </source>
</reference>
<evidence type="ECO:0000313" key="2">
    <source>
        <dbReference type="Proteomes" id="UP000029643"/>
    </source>
</evidence>
<accession>A0A090X1K5</accession>
<sequence>MFKGEIKTDIAVIGNSRAQFHYNPKIISEITGGVSCYNLGLSGTPINIFDIRWKAFINRNKLPSLLIIDVDYNFLGSAKGGVYEKYQYIPYVNTNEYTKIVKPIDKNLFLEQYVPCFKYKGQTVPIISKISSAFSQNCDNFINGFNINNTIWDDNEWAIFKKKRLHEAVDSKKFHGLYADGFSKLSSILDFSKKNNIKSDFGVVASIYRSSKI</sequence>
<protein>
    <submittedName>
        <fullName evidence="1">Uncharacterized protein</fullName>
    </submittedName>
</protein>
<organism evidence="1 2">
    <name type="scientific">Algibacter lectus</name>
    <dbReference type="NCBI Taxonomy" id="221126"/>
    <lineage>
        <taxon>Bacteria</taxon>
        <taxon>Pseudomonadati</taxon>
        <taxon>Bacteroidota</taxon>
        <taxon>Flavobacteriia</taxon>
        <taxon>Flavobacteriales</taxon>
        <taxon>Flavobacteriaceae</taxon>
        <taxon>Algibacter</taxon>
    </lineage>
</organism>
<comment type="caution">
    <text evidence="1">The sequence shown here is derived from an EMBL/GenBank/DDBJ whole genome shotgun (WGS) entry which is preliminary data.</text>
</comment>
<proteinExistence type="predicted"/>
<gene>
    <name evidence="1" type="ORF">JCM19274_388</name>
</gene>
<dbReference type="EMBL" id="BBNU01000018">
    <property type="protein sequence ID" value="GAL81829.1"/>
    <property type="molecule type" value="Genomic_DNA"/>
</dbReference>
<name>A0A090X1K5_9FLAO</name>
<dbReference type="AlphaFoldDB" id="A0A090X1K5"/>